<protein>
    <submittedName>
        <fullName evidence="2">Uncharacterized protein</fullName>
    </submittedName>
</protein>
<dbReference type="EMBL" id="BT144839">
    <property type="protein sequence ID" value="AFK44633.1"/>
    <property type="molecule type" value="mRNA"/>
</dbReference>
<reference evidence="2" key="1">
    <citation type="submission" date="2012-05" db="EMBL/GenBank/DDBJ databases">
        <authorList>
            <person name="Krishnakumar V."/>
            <person name="Cheung F."/>
            <person name="Xiao Y."/>
            <person name="Chan A."/>
            <person name="Moskal W.A."/>
            <person name="Town C.D."/>
        </authorList>
    </citation>
    <scope>NUCLEOTIDE SEQUENCE</scope>
</reference>
<name>I3SWJ1_LOTJA</name>
<evidence type="ECO:0000313" key="2">
    <source>
        <dbReference type="EMBL" id="AFK44633.1"/>
    </source>
</evidence>
<sequence>MVYVGIQFLNINQNVSKVNNSPVWGNTLYHWPGYLSKKAIRPSSRKTLLKPFDTPRYGFLSRPLLINSFWFCNKSLALSIGATALFDMIAATPLMTKSFENLSYCVDVTIFFGLLSLIQFKKDVRRRGKQLWHAGWRSVHHRTTSI</sequence>
<keyword evidence="1" id="KW-0812">Transmembrane</keyword>
<keyword evidence="1" id="KW-1133">Transmembrane helix</keyword>
<dbReference type="AlphaFoldDB" id="I3SWJ1"/>
<organism evidence="2">
    <name type="scientific">Lotus japonicus</name>
    <name type="common">Lotus corniculatus var. japonicus</name>
    <dbReference type="NCBI Taxonomy" id="34305"/>
    <lineage>
        <taxon>Eukaryota</taxon>
        <taxon>Viridiplantae</taxon>
        <taxon>Streptophyta</taxon>
        <taxon>Embryophyta</taxon>
        <taxon>Tracheophyta</taxon>
        <taxon>Spermatophyta</taxon>
        <taxon>Magnoliopsida</taxon>
        <taxon>eudicotyledons</taxon>
        <taxon>Gunneridae</taxon>
        <taxon>Pentapetalae</taxon>
        <taxon>rosids</taxon>
        <taxon>fabids</taxon>
        <taxon>Fabales</taxon>
        <taxon>Fabaceae</taxon>
        <taxon>Papilionoideae</taxon>
        <taxon>50 kb inversion clade</taxon>
        <taxon>NPAAA clade</taxon>
        <taxon>Hologalegina</taxon>
        <taxon>robinioid clade</taxon>
        <taxon>Loteae</taxon>
        <taxon>Lotus</taxon>
    </lineage>
</organism>
<evidence type="ECO:0000256" key="1">
    <source>
        <dbReference type="SAM" id="Phobius"/>
    </source>
</evidence>
<feature type="transmembrane region" description="Helical" evidence="1">
    <location>
        <begin position="101"/>
        <end position="120"/>
    </location>
</feature>
<keyword evidence="1" id="KW-0472">Membrane</keyword>
<accession>I3SWJ1</accession>
<proteinExistence type="evidence at transcript level"/>